<gene>
    <name evidence="3" type="ORF">H5P28_00735</name>
</gene>
<reference evidence="3 4" key="1">
    <citation type="submission" date="2020-07" db="EMBL/GenBank/DDBJ databases">
        <authorList>
            <person name="Feng X."/>
        </authorList>
    </citation>
    <scope>NUCLEOTIDE SEQUENCE [LARGE SCALE GENOMIC DNA]</scope>
    <source>
        <strain evidence="3 4">JCM31066</strain>
    </source>
</reference>
<proteinExistence type="predicted"/>
<dbReference type="SUPFAM" id="SSF53041">
    <property type="entry name" value="Resolvase-like"/>
    <property type="match status" value="1"/>
</dbReference>
<keyword evidence="4" id="KW-1185">Reference proteome</keyword>
<organism evidence="3 4">
    <name type="scientific">Ruficoccus amylovorans</name>
    <dbReference type="NCBI Taxonomy" id="1804625"/>
    <lineage>
        <taxon>Bacteria</taxon>
        <taxon>Pseudomonadati</taxon>
        <taxon>Verrucomicrobiota</taxon>
        <taxon>Opitutia</taxon>
        <taxon>Puniceicoccales</taxon>
        <taxon>Cerasicoccaceae</taxon>
        <taxon>Ruficoccus</taxon>
    </lineage>
</organism>
<evidence type="ECO:0000313" key="3">
    <source>
        <dbReference type="EMBL" id="MBC2592776.1"/>
    </source>
</evidence>
<dbReference type="AlphaFoldDB" id="A0A842HAM6"/>
<dbReference type="SMART" id="SM00857">
    <property type="entry name" value="Resolvase"/>
    <property type="match status" value="1"/>
</dbReference>
<dbReference type="RefSeq" id="WP_185673791.1">
    <property type="nucleotide sequence ID" value="NZ_JACHVB010000011.1"/>
</dbReference>
<feature type="domain" description="Resolvase/invertase-type recombinase catalytic" evidence="1">
    <location>
        <begin position="13"/>
        <end position="165"/>
    </location>
</feature>
<dbReference type="GO" id="GO:0003677">
    <property type="term" value="F:DNA binding"/>
    <property type="evidence" value="ECO:0007669"/>
    <property type="project" value="InterPro"/>
</dbReference>
<accession>A0A842HAM6</accession>
<comment type="caution">
    <text evidence="3">The sequence shown here is derived from an EMBL/GenBank/DDBJ whole genome shotgun (WGS) entry which is preliminary data.</text>
</comment>
<dbReference type="Proteomes" id="UP000546464">
    <property type="component" value="Unassembled WGS sequence"/>
</dbReference>
<dbReference type="InterPro" id="IPR038109">
    <property type="entry name" value="DNA_bind_recomb_sf"/>
</dbReference>
<dbReference type="PROSITE" id="PS51736">
    <property type="entry name" value="RECOMBINASES_3"/>
    <property type="match status" value="1"/>
</dbReference>
<feature type="domain" description="Recombinase" evidence="2">
    <location>
        <begin position="173"/>
        <end position="288"/>
    </location>
</feature>
<evidence type="ECO:0000259" key="1">
    <source>
        <dbReference type="PROSITE" id="PS51736"/>
    </source>
</evidence>
<dbReference type="Gene3D" id="3.90.1750.20">
    <property type="entry name" value="Putative Large Serine Recombinase, Chain B, Domain 2"/>
    <property type="match status" value="1"/>
</dbReference>
<dbReference type="EMBL" id="JACHVB010000011">
    <property type="protein sequence ID" value="MBC2592776.1"/>
    <property type="molecule type" value="Genomic_DNA"/>
</dbReference>
<dbReference type="Pfam" id="PF00239">
    <property type="entry name" value="Resolvase"/>
    <property type="match status" value="1"/>
</dbReference>
<protein>
    <submittedName>
        <fullName evidence="3">Recombinase family protein</fullName>
    </submittedName>
</protein>
<dbReference type="PANTHER" id="PTHR30461">
    <property type="entry name" value="DNA-INVERTASE FROM LAMBDOID PROPHAGE"/>
    <property type="match status" value="1"/>
</dbReference>
<dbReference type="Pfam" id="PF07508">
    <property type="entry name" value="Recombinase"/>
    <property type="match status" value="1"/>
</dbReference>
<name>A0A842HAM6_9BACT</name>
<dbReference type="InterPro" id="IPR050639">
    <property type="entry name" value="SSR_resolvase"/>
</dbReference>
<dbReference type="PANTHER" id="PTHR30461:SF23">
    <property type="entry name" value="DNA RECOMBINASE-RELATED"/>
    <property type="match status" value="1"/>
</dbReference>
<sequence length="446" mass="50045">MKAESSTAAKPVRCAIYTRKSVTEGLDQEFNTLDAQREAAEAFIASQRHEGWVALPDEFSDGGFTGGNMDRPGIQKLLRAVEDDEVDCIVVYKIDRLSRSLLDFARIIELLEKHNCSFVSVTQQFNTKNSMGRLTLNILLSFAQFEREIIAERTRDKIVAARKKGKWTGGYPVLGYDIGKDKKLALNTDEAVTVRQIYELYIRHEAVLPVVQACRQHGWLTKAWISGSGRRMGGQPFNKPRLYSLLTNPLYLGKIRAGSELTEGEHPAIIDDGVFAKVRSLLDRNRRSRGGNVRNKHGALLKGLLYDAKTGYAMAHTFTKKGNRLYRYYVSTQAAKEGWETCAGASFPASEIESFVVENIRQMGKDSELQQAVLEETDAFDQPAQREELLAAMASFDPCWNEMAPRERTRLVELVIEKILVDSEAGKLAIQFRPSGIRTLLNEGNS</sequence>
<dbReference type="InterPro" id="IPR036162">
    <property type="entry name" value="Resolvase-like_N_sf"/>
</dbReference>
<dbReference type="CDD" id="cd03768">
    <property type="entry name" value="SR_ResInv"/>
    <property type="match status" value="1"/>
</dbReference>
<dbReference type="GO" id="GO:0000150">
    <property type="term" value="F:DNA strand exchange activity"/>
    <property type="evidence" value="ECO:0007669"/>
    <property type="project" value="InterPro"/>
</dbReference>
<evidence type="ECO:0000259" key="2">
    <source>
        <dbReference type="PROSITE" id="PS51737"/>
    </source>
</evidence>
<dbReference type="InterPro" id="IPR006119">
    <property type="entry name" value="Resolv_N"/>
</dbReference>
<dbReference type="InterPro" id="IPR011109">
    <property type="entry name" value="DNA_bind_recombinase_dom"/>
</dbReference>
<dbReference type="PROSITE" id="PS51737">
    <property type="entry name" value="RECOMBINASE_DNA_BIND"/>
    <property type="match status" value="1"/>
</dbReference>
<evidence type="ECO:0000313" key="4">
    <source>
        <dbReference type="Proteomes" id="UP000546464"/>
    </source>
</evidence>
<dbReference type="Gene3D" id="3.40.50.1390">
    <property type="entry name" value="Resolvase, N-terminal catalytic domain"/>
    <property type="match status" value="1"/>
</dbReference>